<reference evidence="1" key="1">
    <citation type="submission" date="2022-10" db="EMBL/GenBank/DDBJ databases">
        <title>Genome Sequence of Xylaria curta.</title>
        <authorList>
            <person name="Buettner E."/>
        </authorList>
    </citation>
    <scope>NUCLEOTIDE SEQUENCE</scope>
    <source>
        <strain evidence="1">Babe10</strain>
    </source>
</reference>
<proteinExistence type="predicted"/>
<comment type="caution">
    <text evidence="1">The sequence shown here is derived from an EMBL/GenBank/DDBJ whole genome shotgun (WGS) entry which is preliminary data.</text>
</comment>
<sequence>MAQAAPFEERDQLCSELEIVEHNHIRRRQLESSPTHNAARMETLPGDPRISLTEHETHELLEDELITDELNKLAPHFWLITTQSSKNVMSLTEQAVQGRKITVTENPGLHLVWLNQRIFIKPVPKYLMSHAFWTHYLLSTTSPIQQDKRIKLIEAAQGFLRSYAYLIQHESDFRMATDDNTRLIPSGISYTGFVTFIAGFKRVDDTFVSPRYQVGELRLKRLNFWIKFYAPFLFTFALFSLIMSAMQLVLAVRTVPTLDASWLIFARAADGFALFIVFLVAVVIAFFLITLVGMMAAEINYALRDLYRKRKEKQAPQDEEHRPSTPQANQ</sequence>
<organism evidence="1 2">
    <name type="scientific">Xylaria curta</name>
    <dbReference type="NCBI Taxonomy" id="42375"/>
    <lineage>
        <taxon>Eukaryota</taxon>
        <taxon>Fungi</taxon>
        <taxon>Dikarya</taxon>
        <taxon>Ascomycota</taxon>
        <taxon>Pezizomycotina</taxon>
        <taxon>Sordariomycetes</taxon>
        <taxon>Xylariomycetidae</taxon>
        <taxon>Xylariales</taxon>
        <taxon>Xylariaceae</taxon>
        <taxon>Xylaria</taxon>
    </lineage>
</organism>
<gene>
    <name evidence="1" type="ORF">NUW58_g10164</name>
</gene>
<dbReference type="EMBL" id="JAPDGR010004245">
    <property type="protein sequence ID" value="KAJ2968701.1"/>
    <property type="molecule type" value="Genomic_DNA"/>
</dbReference>
<keyword evidence="2" id="KW-1185">Reference proteome</keyword>
<protein>
    <submittedName>
        <fullName evidence="1">Uncharacterized protein</fullName>
    </submittedName>
</protein>
<accession>A0ACC1MQ24</accession>
<evidence type="ECO:0000313" key="1">
    <source>
        <dbReference type="EMBL" id="KAJ2968701.1"/>
    </source>
</evidence>
<dbReference type="Proteomes" id="UP001143856">
    <property type="component" value="Unassembled WGS sequence"/>
</dbReference>
<evidence type="ECO:0000313" key="2">
    <source>
        <dbReference type="Proteomes" id="UP001143856"/>
    </source>
</evidence>
<name>A0ACC1MQ24_9PEZI</name>